<protein>
    <recommendedName>
        <fullName evidence="3">CARD domain-containing protein</fullName>
    </recommendedName>
</protein>
<evidence type="ECO:0000256" key="2">
    <source>
        <dbReference type="SAM" id="MobiDB-lite"/>
    </source>
</evidence>
<dbReference type="PROSITE" id="PS50209">
    <property type="entry name" value="CARD"/>
    <property type="match status" value="1"/>
</dbReference>
<feature type="coiled-coil region" evidence="1">
    <location>
        <begin position="170"/>
        <end position="218"/>
    </location>
</feature>
<sequence length="576" mass="66453">MDERYRGTLQRYYRALIANITLTNELIEQIAKEKILPDAMIRDIQVKSEYGETREERNERLLNGLRLRGNNSFKRFRDLMFRTGNFFIADLLWEEDDNPSMLDIQDFRNFPGMLDCLQEEHKKKLVQYLESKVREKALMLSWRGSPADRIESLHARATDYTQEKILRETVMNQEETIKHQESTLLRKEEELQGLNLEVANLQKQVEQLRQDHRSFLDTHSRFHDANINTISKLRERTIRAKKSLHMLNQMMKAHLTKTREDFDVSNENIDDEAQIEELERNLATFLENLKKTEEASVSLRNEREEVLALLNRRTSNESLVVVVKDVLRHEQKHRFMVMKEILKLSDMLKSVQHGKKIASSPAIEPAMLDTKHFKAQLAMLKVEAEHLHKRLSWKDTEILSLRNEMTRQNSRLSDGFECEGSGAAPYVSLSREPSFQNPVSPSSPHFNATCSAPFPSSSDVTAKWVNSSCRQTSRTQQAKQQVSQKKLKSTLSTGCTEVNTKLSPNLVQRRRTTVSPVLTSRSSKSISPKTDGVFPDLDQTLVDVDLYLKQQSPWPSTDPIIETTQPGNVDESGCLN</sequence>
<dbReference type="EMBL" id="PZQS01000004">
    <property type="protein sequence ID" value="PVD31530.1"/>
    <property type="molecule type" value="Genomic_DNA"/>
</dbReference>
<feature type="coiled-coil region" evidence="1">
    <location>
        <begin position="268"/>
        <end position="309"/>
    </location>
</feature>
<dbReference type="SUPFAM" id="SSF47986">
    <property type="entry name" value="DEATH domain"/>
    <property type="match status" value="1"/>
</dbReference>
<accession>A0A2T7PDP0</accession>
<gene>
    <name evidence="4" type="ORF">C0Q70_06943</name>
</gene>
<dbReference type="InterPro" id="IPR011029">
    <property type="entry name" value="DEATH-like_dom_sf"/>
</dbReference>
<dbReference type="AlphaFoldDB" id="A0A2T7PDP0"/>
<keyword evidence="5" id="KW-1185">Reference proteome</keyword>
<comment type="caution">
    <text evidence="4">The sequence shown here is derived from an EMBL/GenBank/DDBJ whole genome shotgun (WGS) entry which is preliminary data.</text>
</comment>
<name>A0A2T7PDP0_POMCA</name>
<dbReference type="CDD" id="cd01671">
    <property type="entry name" value="CARD"/>
    <property type="match status" value="1"/>
</dbReference>
<keyword evidence="1" id="KW-0175">Coiled coil</keyword>
<dbReference type="Gene3D" id="1.10.533.10">
    <property type="entry name" value="Death Domain, Fas"/>
    <property type="match status" value="1"/>
</dbReference>
<feature type="region of interest" description="Disordered" evidence="2">
    <location>
        <begin position="555"/>
        <end position="576"/>
    </location>
</feature>
<evidence type="ECO:0000256" key="1">
    <source>
        <dbReference type="SAM" id="Coils"/>
    </source>
</evidence>
<dbReference type="Proteomes" id="UP000245119">
    <property type="component" value="Linkage Group LG4"/>
</dbReference>
<dbReference type="InterPro" id="IPR001315">
    <property type="entry name" value="CARD"/>
</dbReference>
<proteinExistence type="predicted"/>
<evidence type="ECO:0000313" key="5">
    <source>
        <dbReference type="Proteomes" id="UP000245119"/>
    </source>
</evidence>
<reference evidence="4 5" key="1">
    <citation type="submission" date="2018-04" db="EMBL/GenBank/DDBJ databases">
        <title>The genome of golden apple snail Pomacea canaliculata provides insight into stress tolerance and invasive adaptation.</title>
        <authorList>
            <person name="Liu C."/>
            <person name="Liu B."/>
            <person name="Ren Y."/>
            <person name="Zhang Y."/>
            <person name="Wang H."/>
            <person name="Li S."/>
            <person name="Jiang F."/>
            <person name="Yin L."/>
            <person name="Zhang G."/>
            <person name="Qian W."/>
            <person name="Fan W."/>
        </authorList>
    </citation>
    <scope>NUCLEOTIDE SEQUENCE [LARGE SCALE GENOMIC DNA]</scope>
    <source>
        <strain evidence="4">SZHN2017</strain>
        <tissue evidence="4">Muscle</tissue>
    </source>
</reference>
<dbReference type="OrthoDB" id="6150087at2759"/>
<dbReference type="GO" id="GO:0042981">
    <property type="term" value="P:regulation of apoptotic process"/>
    <property type="evidence" value="ECO:0007669"/>
    <property type="project" value="InterPro"/>
</dbReference>
<evidence type="ECO:0000259" key="3">
    <source>
        <dbReference type="PROSITE" id="PS50209"/>
    </source>
</evidence>
<organism evidence="4 5">
    <name type="scientific">Pomacea canaliculata</name>
    <name type="common">Golden apple snail</name>
    <dbReference type="NCBI Taxonomy" id="400727"/>
    <lineage>
        <taxon>Eukaryota</taxon>
        <taxon>Metazoa</taxon>
        <taxon>Spiralia</taxon>
        <taxon>Lophotrochozoa</taxon>
        <taxon>Mollusca</taxon>
        <taxon>Gastropoda</taxon>
        <taxon>Caenogastropoda</taxon>
        <taxon>Architaenioglossa</taxon>
        <taxon>Ampullarioidea</taxon>
        <taxon>Ampullariidae</taxon>
        <taxon>Pomacea</taxon>
    </lineage>
</organism>
<feature type="domain" description="CARD" evidence="3">
    <location>
        <begin position="1"/>
        <end position="95"/>
    </location>
</feature>
<evidence type="ECO:0000313" key="4">
    <source>
        <dbReference type="EMBL" id="PVD31530.1"/>
    </source>
</evidence>